<name>A0A923NLH4_9FIRM</name>
<proteinExistence type="predicted"/>
<feature type="domain" description="Uroporphyrinogen decarboxylase (URO-D)" evidence="1">
    <location>
        <begin position="8"/>
        <end position="344"/>
    </location>
</feature>
<dbReference type="GO" id="GO:0004853">
    <property type="term" value="F:uroporphyrinogen decarboxylase activity"/>
    <property type="evidence" value="ECO:0007669"/>
    <property type="project" value="InterPro"/>
</dbReference>
<sequence>MHKDDQMTPNERMAGFFSGEEIDRLPAMPFTVSVAGKVAGMTHREKRSCAKNQAQGQIACYERFGNDGMTIEYGLHGVGTACGSITNDPEDGVPAIMDHFLKSLDELDKLDLEKIRKKNDPWLQLNYEATEICLDKWGHEVGVSISIPGPFTAASSLFPVEKMLRQTRKQPEKVHELLRFCTDAVKIVIKEFIPTGAGMFLCDPIASGTIIDRKNYREFVLPYTKELMDYTHELGTTMGYHICGDTTAITADMLESGCDILSVDNRVDLKTAKEIAGSKVPILGNVDPITIMMQGSPDQVDEAVKECLRKAWDSPKGYIVSTGCDIPINGPLENIDRFMEATRKFAKCPLDPENFK</sequence>
<dbReference type="RefSeq" id="WP_187301451.1">
    <property type="nucleotide sequence ID" value="NZ_JACRYT010000001.1"/>
</dbReference>
<dbReference type="Gene3D" id="3.20.20.210">
    <property type="match status" value="1"/>
</dbReference>
<dbReference type="CDD" id="cd03465">
    <property type="entry name" value="URO-D_like"/>
    <property type="match status" value="1"/>
</dbReference>
<keyword evidence="3" id="KW-1185">Reference proteome</keyword>
<evidence type="ECO:0000313" key="3">
    <source>
        <dbReference type="Proteomes" id="UP000602647"/>
    </source>
</evidence>
<evidence type="ECO:0000259" key="1">
    <source>
        <dbReference type="Pfam" id="PF01208"/>
    </source>
</evidence>
<evidence type="ECO:0000313" key="2">
    <source>
        <dbReference type="EMBL" id="MBC6678248.1"/>
    </source>
</evidence>
<dbReference type="AlphaFoldDB" id="A0A923NLH4"/>
<dbReference type="EMBL" id="JACRYT010000001">
    <property type="protein sequence ID" value="MBC6678248.1"/>
    <property type="molecule type" value="Genomic_DNA"/>
</dbReference>
<dbReference type="Proteomes" id="UP000602647">
    <property type="component" value="Unassembled WGS sequence"/>
</dbReference>
<organism evidence="2 3">
    <name type="scientific">Zhenpiania hominis</name>
    <dbReference type="NCBI Taxonomy" id="2763644"/>
    <lineage>
        <taxon>Bacteria</taxon>
        <taxon>Bacillati</taxon>
        <taxon>Bacillota</taxon>
        <taxon>Clostridia</taxon>
        <taxon>Peptostreptococcales</taxon>
        <taxon>Anaerovoracaceae</taxon>
        <taxon>Zhenpiania</taxon>
    </lineage>
</organism>
<accession>A0A923NLH4</accession>
<reference evidence="2" key="1">
    <citation type="submission" date="2020-08" db="EMBL/GenBank/DDBJ databases">
        <title>Genome public.</title>
        <authorList>
            <person name="Liu C."/>
            <person name="Sun Q."/>
        </authorList>
    </citation>
    <scope>NUCLEOTIDE SEQUENCE</scope>
    <source>
        <strain evidence="2">BX12</strain>
    </source>
</reference>
<comment type="caution">
    <text evidence="2">The sequence shown here is derived from an EMBL/GenBank/DDBJ whole genome shotgun (WGS) entry which is preliminary data.</text>
</comment>
<dbReference type="InterPro" id="IPR000257">
    <property type="entry name" value="Uroporphyrinogen_deCOase"/>
</dbReference>
<dbReference type="InterPro" id="IPR052024">
    <property type="entry name" value="Methanogen_methyltrans"/>
</dbReference>
<dbReference type="InterPro" id="IPR038071">
    <property type="entry name" value="UROD/MetE-like_sf"/>
</dbReference>
<dbReference type="SUPFAM" id="SSF51726">
    <property type="entry name" value="UROD/MetE-like"/>
    <property type="match status" value="1"/>
</dbReference>
<dbReference type="PANTHER" id="PTHR47099:SF1">
    <property type="entry name" value="METHYLCOBAMIDE:COM METHYLTRANSFERASE MTBA"/>
    <property type="match status" value="1"/>
</dbReference>
<dbReference type="PANTHER" id="PTHR47099">
    <property type="entry name" value="METHYLCOBAMIDE:COM METHYLTRANSFERASE MTBA"/>
    <property type="match status" value="1"/>
</dbReference>
<dbReference type="GO" id="GO:0006779">
    <property type="term" value="P:porphyrin-containing compound biosynthetic process"/>
    <property type="evidence" value="ECO:0007669"/>
    <property type="project" value="InterPro"/>
</dbReference>
<protein>
    <submittedName>
        <fullName evidence="2">Uroporphyrinogen decarboxylase family protein</fullName>
    </submittedName>
</protein>
<gene>
    <name evidence="2" type="ORF">H9L42_00185</name>
</gene>
<dbReference type="Pfam" id="PF01208">
    <property type="entry name" value="URO-D"/>
    <property type="match status" value="1"/>
</dbReference>